<feature type="transmembrane region" description="Helical" evidence="1">
    <location>
        <begin position="49"/>
        <end position="68"/>
    </location>
</feature>
<dbReference type="EMBL" id="SOYY01000004">
    <property type="protein sequence ID" value="KAA0721770.1"/>
    <property type="molecule type" value="Genomic_DNA"/>
</dbReference>
<dbReference type="OrthoDB" id="10064762at2759"/>
<keyword evidence="1" id="KW-0812">Transmembrane</keyword>
<proteinExistence type="predicted"/>
<evidence type="ECO:0008006" key="4">
    <source>
        <dbReference type="Google" id="ProtNLM"/>
    </source>
</evidence>
<comment type="caution">
    <text evidence="2">The sequence shown here is derived from an EMBL/GenBank/DDBJ whole genome shotgun (WGS) entry which is preliminary data.</text>
</comment>
<feature type="transmembrane region" description="Helical" evidence="1">
    <location>
        <begin position="12"/>
        <end position="29"/>
    </location>
</feature>
<dbReference type="Proteomes" id="UP000324632">
    <property type="component" value="Chromosome 4"/>
</dbReference>
<evidence type="ECO:0000313" key="2">
    <source>
        <dbReference type="EMBL" id="KAA0721770.1"/>
    </source>
</evidence>
<keyword evidence="3" id="KW-1185">Reference proteome</keyword>
<evidence type="ECO:0000313" key="3">
    <source>
        <dbReference type="Proteomes" id="UP000324632"/>
    </source>
</evidence>
<gene>
    <name evidence="2" type="ORF">E1301_Tti014257</name>
</gene>
<dbReference type="PANTHER" id="PTHR31958">
    <property type="entry name" value="COILED-COIL DOMAIN-CONTAINING PROTEIN 127"/>
    <property type="match status" value="1"/>
</dbReference>
<keyword evidence="1" id="KW-0472">Membrane</keyword>
<name>A0A5A9PI72_9TELE</name>
<sequence length="207" mass="24797">MPHIYVEEIRCVEMYICYSLVLLSLSTSLFEMNNLDDLNRPPQPGDGIWNNYVGLLPYLGLAAYRYVWVKHTEREIEKIKIKYEMDLEKKEETQTALVALKKVEHKLKERQYVYCSPFALRKRRLEIEDDLYQMSKSPIFAHLNMANELNYIFRNDHHCAPDRFNRNDEKNGSCMWDYIRKWENQLNPERAEADVLSNIKKLFRINP</sequence>
<dbReference type="PANTHER" id="PTHR31958:SF2">
    <property type="entry name" value="COILED-COIL DOMAIN-CONTAINING PROTEIN 127"/>
    <property type="match status" value="1"/>
</dbReference>
<dbReference type="InterPro" id="IPR034607">
    <property type="entry name" value="CCDC127"/>
</dbReference>
<organism evidence="2 3">
    <name type="scientific">Triplophysa tibetana</name>
    <dbReference type="NCBI Taxonomy" id="1572043"/>
    <lineage>
        <taxon>Eukaryota</taxon>
        <taxon>Metazoa</taxon>
        <taxon>Chordata</taxon>
        <taxon>Craniata</taxon>
        <taxon>Vertebrata</taxon>
        <taxon>Euteleostomi</taxon>
        <taxon>Actinopterygii</taxon>
        <taxon>Neopterygii</taxon>
        <taxon>Teleostei</taxon>
        <taxon>Ostariophysi</taxon>
        <taxon>Cypriniformes</taxon>
        <taxon>Nemacheilidae</taxon>
        <taxon>Triplophysa</taxon>
    </lineage>
</organism>
<evidence type="ECO:0000256" key="1">
    <source>
        <dbReference type="SAM" id="Phobius"/>
    </source>
</evidence>
<keyword evidence="1" id="KW-1133">Transmembrane helix</keyword>
<reference evidence="2 3" key="1">
    <citation type="journal article" date="2019" name="Mol. Ecol. Resour.">
        <title>Chromosome-level genome assembly of Triplophysa tibetana, a fish adapted to the harsh high-altitude environment of the Tibetan Plateau.</title>
        <authorList>
            <person name="Yang X."/>
            <person name="Liu H."/>
            <person name="Ma Z."/>
            <person name="Zou Y."/>
            <person name="Zou M."/>
            <person name="Mao Y."/>
            <person name="Li X."/>
            <person name="Wang H."/>
            <person name="Chen T."/>
            <person name="Wang W."/>
            <person name="Yang R."/>
        </authorList>
    </citation>
    <scope>NUCLEOTIDE SEQUENCE [LARGE SCALE GENOMIC DNA]</scope>
    <source>
        <strain evidence="2">TTIB1903HZAU</strain>
        <tissue evidence="2">Muscle</tissue>
    </source>
</reference>
<accession>A0A5A9PI72</accession>
<dbReference type="AlphaFoldDB" id="A0A5A9PI72"/>
<protein>
    <recommendedName>
        <fullName evidence="4">Coiled-coil domain-containing protein 127</fullName>
    </recommendedName>
</protein>